<dbReference type="InterPro" id="IPR020846">
    <property type="entry name" value="MFS_dom"/>
</dbReference>
<evidence type="ECO:0000313" key="7">
    <source>
        <dbReference type="EMBL" id="GGJ51624.1"/>
    </source>
</evidence>
<feature type="transmembrane region" description="Helical" evidence="5">
    <location>
        <begin position="148"/>
        <end position="167"/>
    </location>
</feature>
<protein>
    <submittedName>
        <fullName evidence="7">MFS transporter</fullName>
    </submittedName>
</protein>
<feature type="transmembrane region" description="Helical" evidence="5">
    <location>
        <begin position="89"/>
        <end position="109"/>
    </location>
</feature>
<feature type="transmembrane region" description="Helical" evidence="5">
    <location>
        <begin position="364"/>
        <end position="381"/>
    </location>
</feature>
<feature type="transmembrane region" description="Helical" evidence="5">
    <location>
        <begin position="58"/>
        <end position="77"/>
    </location>
</feature>
<dbReference type="SUPFAM" id="SSF103473">
    <property type="entry name" value="MFS general substrate transporter"/>
    <property type="match status" value="1"/>
</dbReference>
<feature type="transmembrane region" description="Helical" evidence="5">
    <location>
        <begin position="240"/>
        <end position="260"/>
    </location>
</feature>
<evidence type="ECO:0000256" key="2">
    <source>
        <dbReference type="ARBA" id="ARBA00022692"/>
    </source>
</evidence>
<feature type="transmembrane region" description="Helical" evidence="5">
    <location>
        <begin position="429"/>
        <end position="449"/>
    </location>
</feature>
<feature type="transmembrane region" description="Helical" evidence="5">
    <location>
        <begin position="115"/>
        <end position="136"/>
    </location>
</feature>
<evidence type="ECO:0000259" key="6">
    <source>
        <dbReference type="PROSITE" id="PS50850"/>
    </source>
</evidence>
<feature type="transmembrane region" description="Helical" evidence="5">
    <location>
        <begin position="20"/>
        <end position="38"/>
    </location>
</feature>
<feature type="transmembrane region" description="Helical" evidence="5">
    <location>
        <begin position="272"/>
        <end position="294"/>
    </location>
</feature>
<dbReference type="PANTHER" id="PTHR23501:SF154">
    <property type="entry name" value="MULTIDRUG-EFFLUX TRANSPORTER RV1634-RELATED"/>
    <property type="match status" value="1"/>
</dbReference>
<dbReference type="EMBL" id="BMKX01000001">
    <property type="protein sequence ID" value="GGJ51624.1"/>
    <property type="molecule type" value="Genomic_DNA"/>
</dbReference>
<keyword evidence="2 5" id="KW-0812">Transmembrane</keyword>
<dbReference type="InterPro" id="IPR011701">
    <property type="entry name" value="MFS"/>
</dbReference>
<dbReference type="Proteomes" id="UP000606115">
    <property type="component" value="Unassembled WGS sequence"/>
</dbReference>
<proteinExistence type="predicted"/>
<dbReference type="PROSITE" id="PS50850">
    <property type="entry name" value="MFS"/>
    <property type="match status" value="1"/>
</dbReference>
<dbReference type="GeneID" id="303303169"/>
<dbReference type="Gene3D" id="1.20.1250.20">
    <property type="entry name" value="MFS general substrate transporter like domains"/>
    <property type="match status" value="1"/>
</dbReference>
<dbReference type="RefSeq" id="WP_188683854.1">
    <property type="nucleotide sequence ID" value="NZ_BMKX01000001.1"/>
</dbReference>
<name>A0ABQ2DCX6_9MICC</name>
<evidence type="ECO:0000313" key="8">
    <source>
        <dbReference type="Proteomes" id="UP000606115"/>
    </source>
</evidence>
<reference evidence="8" key="1">
    <citation type="journal article" date="2019" name="Int. J. Syst. Evol. Microbiol.">
        <title>The Global Catalogue of Microorganisms (GCM) 10K type strain sequencing project: providing services to taxonomists for standard genome sequencing and annotation.</title>
        <authorList>
            <consortium name="The Broad Institute Genomics Platform"/>
            <consortium name="The Broad Institute Genome Sequencing Center for Infectious Disease"/>
            <person name="Wu L."/>
            <person name="Ma J."/>
        </authorList>
    </citation>
    <scope>NUCLEOTIDE SEQUENCE [LARGE SCALE GENOMIC DNA]</scope>
    <source>
        <strain evidence="8">CGMCC 1.3685</strain>
    </source>
</reference>
<dbReference type="Pfam" id="PF07690">
    <property type="entry name" value="MFS_1"/>
    <property type="match status" value="2"/>
</dbReference>
<dbReference type="PANTHER" id="PTHR23501">
    <property type="entry name" value="MAJOR FACILITATOR SUPERFAMILY"/>
    <property type="match status" value="1"/>
</dbReference>
<evidence type="ECO:0000256" key="1">
    <source>
        <dbReference type="ARBA" id="ARBA00004651"/>
    </source>
</evidence>
<sequence length="460" mass="48061">MPSSPTPPAKTSGIESIYDAKYLATTVGMFVLVFLVAFESMAVTTVMPLVSELLDGQRYFALAFAAPMASAMLGMVAAGEISDRRGPKIPLYASVSVFVIGLLICGTANTMQVLILGRILQGIGGGAITVAIYVLIARAYPAILHTKIFALFATAWVIPALVGPWIAGLIATYIHWRAVFLGVLVFIALAFIAIVPTLHRMSTERDPSLGPVSTKRLLLAALTGALVIVMNLLGNAGTGWSLAGLLAALLLALVAIRPLLPRGTFTVRRGLPATIMTRTLVAGAFFGAEIYLPYMLREDYFLAPDRAGLVLTASALMWSLGSWLQGRVGDRLSNAACISIGGVAGVIAISTALCAALFHPPVVLLVAGWAVGGFGMGMIFPRQNVNMFALSSKAEQGFNSSAMTLADSLGNASVTALGGVIFAMAAIGFGFVAVFAFSLLLILVLLIIAPRTKANAAVSV</sequence>
<comment type="caution">
    <text evidence="7">The sequence shown here is derived from an EMBL/GenBank/DDBJ whole genome shotgun (WGS) entry which is preliminary data.</text>
</comment>
<keyword evidence="8" id="KW-1185">Reference proteome</keyword>
<evidence type="ECO:0000256" key="4">
    <source>
        <dbReference type="ARBA" id="ARBA00023136"/>
    </source>
</evidence>
<accession>A0ABQ2DCX6</accession>
<feature type="domain" description="Major facilitator superfamily (MFS) profile" evidence="6">
    <location>
        <begin position="25"/>
        <end position="453"/>
    </location>
</feature>
<organism evidence="7 8">
    <name type="scientific">Glutamicibacter ardleyensis</name>
    <dbReference type="NCBI Taxonomy" id="225894"/>
    <lineage>
        <taxon>Bacteria</taxon>
        <taxon>Bacillati</taxon>
        <taxon>Actinomycetota</taxon>
        <taxon>Actinomycetes</taxon>
        <taxon>Micrococcales</taxon>
        <taxon>Micrococcaceae</taxon>
        <taxon>Glutamicibacter</taxon>
    </lineage>
</organism>
<comment type="subcellular location">
    <subcellularLocation>
        <location evidence="1">Cell membrane</location>
        <topology evidence="1">Multi-pass membrane protein</topology>
    </subcellularLocation>
</comment>
<dbReference type="InterPro" id="IPR036259">
    <property type="entry name" value="MFS_trans_sf"/>
</dbReference>
<dbReference type="PRINTS" id="PR01036">
    <property type="entry name" value="TCRTETB"/>
</dbReference>
<gene>
    <name evidence="7" type="ORF">GCM10007173_07760</name>
</gene>
<dbReference type="Gene3D" id="1.20.1720.10">
    <property type="entry name" value="Multidrug resistance protein D"/>
    <property type="match status" value="1"/>
</dbReference>
<keyword evidence="4 5" id="KW-0472">Membrane</keyword>
<feature type="transmembrane region" description="Helical" evidence="5">
    <location>
        <begin position="402"/>
        <end position="423"/>
    </location>
</feature>
<keyword evidence="3 5" id="KW-1133">Transmembrane helix</keyword>
<feature type="transmembrane region" description="Helical" evidence="5">
    <location>
        <begin position="217"/>
        <end position="234"/>
    </location>
</feature>
<evidence type="ECO:0000256" key="5">
    <source>
        <dbReference type="SAM" id="Phobius"/>
    </source>
</evidence>
<evidence type="ECO:0000256" key="3">
    <source>
        <dbReference type="ARBA" id="ARBA00022989"/>
    </source>
</evidence>
<feature type="transmembrane region" description="Helical" evidence="5">
    <location>
        <begin position="173"/>
        <end position="196"/>
    </location>
</feature>
<feature type="transmembrane region" description="Helical" evidence="5">
    <location>
        <begin position="336"/>
        <end position="358"/>
    </location>
</feature>
<feature type="transmembrane region" description="Helical" evidence="5">
    <location>
        <begin position="306"/>
        <end position="324"/>
    </location>
</feature>